<feature type="transmembrane region" description="Helical" evidence="1">
    <location>
        <begin position="100"/>
        <end position="121"/>
    </location>
</feature>
<keyword evidence="1" id="KW-1133">Transmembrane helix</keyword>
<evidence type="ECO:0000256" key="1">
    <source>
        <dbReference type="SAM" id="Phobius"/>
    </source>
</evidence>
<dbReference type="Pfam" id="PF03729">
    <property type="entry name" value="DUF308"/>
    <property type="match status" value="1"/>
</dbReference>
<dbReference type="PANTHER" id="PTHR34989:SF1">
    <property type="entry name" value="PROTEIN HDED"/>
    <property type="match status" value="1"/>
</dbReference>
<keyword evidence="1" id="KW-0472">Membrane</keyword>
<dbReference type="RefSeq" id="WP_311365281.1">
    <property type="nucleotide sequence ID" value="NZ_JAVRIC010000014.1"/>
</dbReference>
<dbReference type="InterPro" id="IPR005325">
    <property type="entry name" value="DUF308_memb"/>
</dbReference>
<dbReference type="PANTHER" id="PTHR34989">
    <property type="entry name" value="PROTEIN HDED"/>
    <property type="match status" value="1"/>
</dbReference>
<dbReference type="InterPro" id="IPR052712">
    <property type="entry name" value="Acid_resist_chaperone_HdeD"/>
</dbReference>
<organism evidence="2 3">
    <name type="scientific">Banduia mediterranea</name>
    <dbReference type="NCBI Taxonomy" id="3075609"/>
    <lineage>
        <taxon>Bacteria</taxon>
        <taxon>Pseudomonadati</taxon>
        <taxon>Pseudomonadota</taxon>
        <taxon>Gammaproteobacteria</taxon>
        <taxon>Nevskiales</taxon>
        <taxon>Algiphilaceae</taxon>
        <taxon>Banduia</taxon>
    </lineage>
</organism>
<feature type="transmembrane region" description="Helical" evidence="1">
    <location>
        <begin position="158"/>
        <end position="181"/>
    </location>
</feature>
<feature type="transmembrane region" description="Helical" evidence="1">
    <location>
        <begin position="21"/>
        <end position="39"/>
    </location>
</feature>
<keyword evidence="3" id="KW-1185">Reference proteome</keyword>
<proteinExistence type="predicted"/>
<reference evidence="2 3" key="1">
    <citation type="submission" date="2023-09" db="EMBL/GenBank/DDBJ databases">
        <authorList>
            <person name="Rey-Velasco X."/>
        </authorList>
    </citation>
    <scope>NUCLEOTIDE SEQUENCE [LARGE SCALE GENOMIC DNA]</scope>
    <source>
        <strain evidence="2 3">W345</strain>
    </source>
</reference>
<evidence type="ECO:0000313" key="3">
    <source>
        <dbReference type="Proteomes" id="UP001254608"/>
    </source>
</evidence>
<dbReference type="Proteomes" id="UP001254608">
    <property type="component" value="Unassembled WGS sequence"/>
</dbReference>
<feature type="transmembrane region" description="Helical" evidence="1">
    <location>
        <begin position="76"/>
        <end position="94"/>
    </location>
</feature>
<evidence type="ECO:0000313" key="2">
    <source>
        <dbReference type="EMBL" id="MDT0497889.1"/>
    </source>
</evidence>
<accession>A0ABU2WL04</accession>
<feature type="transmembrane region" description="Helical" evidence="1">
    <location>
        <begin position="133"/>
        <end position="152"/>
    </location>
</feature>
<sequence>MQADDKRSLKPADALKRRSRGWLVISIGLIAVGAVAVALPVVAGLATTLLIGWLLVLAAFAHFVITFEPQRLGSRIWHALVAVLYGLVGTYLLLHPAAGLMSLTLLFAVMLIAAAIFRVAAYLRLRHLRGAGWLLLDALLSVVLGLLIGSQYPQSSEWAVGMLIGVSILANGLSGLMFSLAARRYAESLDEPGHSASL</sequence>
<comment type="caution">
    <text evidence="2">The sequence shown here is derived from an EMBL/GenBank/DDBJ whole genome shotgun (WGS) entry which is preliminary data.</text>
</comment>
<protein>
    <submittedName>
        <fullName evidence="2">DUF308 domain-containing protein</fullName>
    </submittedName>
</protein>
<gene>
    <name evidence="2" type="ORF">RM530_11020</name>
</gene>
<feature type="transmembrane region" description="Helical" evidence="1">
    <location>
        <begin position="45"/>
        <end position="64"/>
    </location>
</feature>
<dbReference type="EMBL" id="JAVRIC010000014">
    <property type="protein sequence ID" value="MDT0497889.1"/>
    <property type="molecule type" value="Genomic_DNA"/>
</dbReference>
<keyword evidence="1" id="KW-0812">Transmembrane</keyword>
<name>A0ABU2WL04_9GAMM</name>